<dbReference type="GeneID" id="89941125"/>
<gene>
    <name evidence="2" type="ORF">N656DRAFT_791659</name>
</gene>
<sequence>MVFLGQVRFMVYRDSLHPDDYPLLLVVVMADGGRPLPPESETPYNLVLDPWKHLPGQCLVELDICIARWDHFPLEPSGLPNAPSSTKNAAKFVKERTNLPTRVIDVGDQTKQPRLHVSRPGETGRWVALSYCWGGDSSFILTKESFRDLQSGIALSVFPATLRDAVVVTRALQVPYLWIDCLCIFQDDLSDWAAEAPKMSEIYSQAVVTIAAASADAVTDGFLHRRAMHVKFPIPWRSEEVLSTRLLCYTTERMIWRCRTGLVLEGKEELDRLLPNFSLFAVKRHIYPIGVMDSGHSTDDDDGPARTNAYSAWYTMMEGYSSLRLTYDSDRLPAISAVAKLFQASLQDDYLAGLWRRELPYGLLWGCKDHIQIPTENLVARRIAISSPGPCQGPSWSWQVQALTYTAKVVSAEILGKLGNDFGRIEGVKLVLEAPCKHLHLWLDSYTESSINPVCLTEGALEHPGPMANTKKLLHLVLARPELLAKILSSRSAVVSNRSTEFTLIQIAKTVARQDVRVAVVYFLLLEPRGDEEHGGWRAYRRVGILELQPWSDDDEPYNGEDPEEMTSRLEGAAFEEVMAEEWPRETFTII</sequence>
<feature type="domain" description="Heterokaryon incompatibility" evidence="1">
    <location>
        <begin position="126"/>
        <end position="231"/>
    </location>
</feature>
<organism evidence="2 3">
    <name type="scientific">Canariomyces notabilis</name>
    <dbReference type="NCBI Taxonomy" id="2074819"/>
    <lineage>
        <taxon>Eukaryota</taxon>
        <taxon>Fungi</taxon>
        <taxon>Dikarya</taxon>
        <taxon>Ascomycota</taxon>
        <taxon>Pezizomycotina</taxon>
        <taxon>Sordariomycetes</taxon>
        <taxon>Sordariomycetidae</taxon>
        <taxon>Sordariales</taxon>
        <taxon>Chaetomiaceae</taxon>
        <taxon>Canariomyces</taxon>
    </lineage>
</organism>
<dbReference type="AlphaFoldDB" id="A0AAN6QGI4"/>
<dbReference type="PANTHER" id="PTHR33112">
    <property type="entry name" value="DOMAIN PROTEIN, PUTATIVE-RELATED"/>
    <property type="match status" value="1"/>
</dbReference>
<keyword evidence="3" id="KW-1185">Reference proteome</keyword>
<dbReference type="InterPro" id="IPR010730">
    <property type="entry name" value="HET"/>
</dbReference>
<proteinExistence type="predicted"/>
<dbReference type="RefSeq" id="XP_064667387.1">
    <property type="nucleotide sequence ID" value="XM_064817000.1"/>
</dbReference>
<reference evidence="2" key="1">
    <citation type="journal article" date="2023" name="Mol. Phylogenet. Evol.">
        <title>Genome-scale phylogeny and comparative genomics of the fungal order Sordariales.</title>
        <authorList>
            <person name="Hensen N."/>
            <person name="Bonometti L."/>
            <person name="Westerberg I."/>
            <person name="Brannstrom I.O."/>
            <person name="Guillou S."/>
            <person name="Cros-Aarteil S."/>
            <person name="Calhoun S."/>
            <person name="Haridas S."/>
            <person name="Kuo A."/>
            <person name="Mondo S."/>
            <person name="Pangilinan J."/>
            <person name="Riley R."/>
            <person name="LaButti K."/>
            <person name="Andreopoulos B."/>
            <person name="Lipzen A."/>
            <person name="Chen C."/>
            <person name="Yan M."/>
            <person name="Daum C."/>
            <person name="Ng V."/>
            <person name="Clum A."/>
            <person name="Steindorff A."/>
            <person name="Ohm R.A."/>
            <person name="Martin F."/>
            <person name="Silar P."/>
            <person name="Natvig D.O."/>
            <person name="Lalanne C."/>
            <person name="Gautier V."/>
            <person name="Ament-Velasquez S.L."/>
            <person name="Kruys A."/>
            <person name="Hutchinson M.I."/>
            <person name="Powell A.J."/>
            <person name="Barry K."/>
            <person name="Miller A.N."/>
            <person name="Grigoriev I.V."/>
            <person name="Debuchy R."/>
            <person name="Gladieux P."/>
            <person name="Hiltunen Thoren M."/>
            <person name="Johannesson H."/>
        </authorList>
    </citation>
    <scope>NUCLEOTIDE SEQUENCE</scope>
    <source>
        <strain evidence="2">CBS 508.74</strain>
    </source>
</reference>
<evidence type="ECO:0000313" key="2">
    <source>
        <dbReference type="EMBL" id="KAK4109817.1"/>
    </source>
</evidence>
<reference evidence="2" key="2">
    <citation type="submission" date="2023-05" db="EMBL/GenBank/DDBJ databases">
        <authorList>
            <consortium name="Lawrence Berkeley National Laboratory"/>
            <person name="Steindorff A."/>
            <person name="Hensen N."/>
            <person name="Bonometti L."/>
            <person name="Westerberg I."/>
            <person name="Brannstrom I.O."/>
            <person name="Guillou S."/>
            <person name="Cros-Aarteil S."/>
            <person name="Calhoun S."/>
            <person name="Haridas S."/>
            <person name="Kuo A."/>
            <person name="Mondo S."/>
            <person name="Pangilinan J."/>
            <person name="Riley R."/>
            <person name="Labutti K."/>
            <person name="Andreopoulos B."/>
            <person name="Lipzen A."/>
            <person name="Chen C."/>
            <person name="Yanf M."/>
            <person name="Daum C."/>
            <person name="Ng V."/>
            <person name="Clum A."/>
            <person name="Ohm R."/>
            <person name="Martin F."/>
            <person name="Silar P."/>
            <person name="Natvig D."/>
            <person name="Lalanne C."/>
            <person name="Gautier V."/>
            <person name="Ament-Velasquez S.L."/>
            <person name="Kruys A."/>
            <person name="Hutchinson M.I."/>
            <person name="Powell A.J."/>
            <person name="Barry K."/>
            <person name="Miller A.N."/>
            <person name="Grigoriev I.V."/>
            <person name="Debuchy R."/>
            <person name="Gladieux P."/>
            <person name="Thoren M.H."/>
            <person name="Johannesson H."/>
        </authorList>
    </citation>
    <scope>NUCLEOTIDE SEQUENCE</scope>
    <source>
        <strain evidence="2">CBS 508.74</strain>
    </source>
</reference>
<evidence type="ECO:0000313" key="3">
    <source>
        <dbReference type="Proteomes" id="UP001302812"/>
    </source>
</evidence>
<comment type="caution">
    <text evidence="2">The sequence shown here is derived from an EMBL/GenBank/DDBJ whole genome shotgun (WGS) entry which is preliminary data.</text>
</comment>
<name>A0AAN6QGI4_9PEZI</name>
<dbReference type="Pfam" id="PF06985">
    <property type="entry name" value="HET"/>
    <property type="match status" value="1"/>
</dbReference>
<accession>A0AAN6QGI4</accession>
<dbReference type="PANTHER" id="PTHR33112:SF9">
    <property type="entry name" value="HETEROKARYON INCOMPATIBILITY DOMAIN-CONTAINING PROTEIN"/>
    <property type="match status" value="1"/>
</dbReference>
<dbReference type="Proteomes" id="UP001302812">
    <property type="component" value="Unassembled WGS sequence"/>
</dbReference>
<dbReference type="EMBL" id="MU853354">
    <property type="protein sequence ID" value="KAK4109817.1"/>
    <property type="molecule type" value="Genomic_DNA"/>
</dbReference>
<evidence type="ECO:0000259" key="1">
    <source>
        <dbReference type="Pfam" id="PF06985"/>
    </source>
</evidence>
<protein>
    <recommendedName>
        <fullName evidence="1">Heterokaryon incompatibility domain-containing protein</fullName>
    </recommendedName>
</protein>